<feature type="domain" description="PLD phosphodiesterase" evidence="2">
    <location>
        <begin position="975"/>
        <end position="997"/>
    </location>
</feature>
<dbReference type="InterPro" id="IPR025202">
    <property type="entry name" value="PLD-like_dom"/>
</dbReference>
<dbReference type="Proteomes" id="UP000183567">
    <property type="component" value="Unassembled WGS sequence"/>
</dbReference>
<dbReference type="SUPFAM" id="SSF56024">
    <property type="entry name" value="Phospholipase D/nuclease"/>
    <property type="match status" value="2"/>
</dbReference>
<organism evidence="3 4">
    <name type="scientific">Rhizopogon vesiculosus</name>
    <dbReference type="NCBI Taxonomy" id="180088"/>
    <lineage>
        <taxon>Eukaryota</taxon>
        <taxon>Fungi</taxon>
        <taxon>Dikarya</taxon>
        <taxon>Basidiomycota</taxon>
        <taxon>Agaricomycotina</taxon>
        <taxon>Agaricomycetes</taxon>
        <taxon>Agaricomycetidae</taxon>
        <taxon>Boletales</taxon>
        <taxon>Suillineae</taxon>
        <taxon>Rhizopogonaceae</taxon>
        <taxon>Rhizopogon</taxon>
    </lineage>
</organism>
<comment type="caution">
    <text evidence="3">The sequence shown here is derived from an EMBL/GenBank/DDBJ whole genome shotgun (WGS) entry which is preliminary data.</text>
</comment>
<dbReference type="PROSITE" id="PS50035">
    <property type="entry name" value="PLD"/>
    <property type="match status" value="2"/>
</dbReference>
<dbReference type="Gene3D" id="3.30.870.10">
    <property type="entry name" value="Endonuclease Chain A"/>
    <property type="match status" value="2"/>
</dbReference>
<accession>A0A1J8Q9S7</accession>
<dbReference type="GO" id="GO:0032049">
    <property type="term" value="P:cardiolipin biosynthetic process"/>
    <property type="evidence" value="ECO:0007669"/>
    <property type="project" value="UniProtKB-ARBA"/>
</dbReference>
<dbReference type="AlphaFoldDB" id="A0A1J8Q9S7"/>
<reference evidence="3 4" key="1">
    <citation type="submission" date="2016-03" db="EMBL/GenBank/DDBJ databases">
        <title>Comparative genomics of the ectomycorrhizal sister species Rhizopogon vinicolor and Rhizopogon vesiculosus (Basidiomycota: Boletales) reveals a divergence of the mating type B locus.</title>
        <authorList>
            <person name="Mujic A.B."/>
            <person name="Kuo A."/>
            <person name="Tritt A."/>
            <person name="Lipzen A."/>
            <person name="Chen C."/>
            <person name="Johnson J."/>
            <person name="Sharma A."/>
            <person name="Barry K."/>
            <person name="Grigoriev I.V."/>
            <person name="Spatafora J.W."/>
        </authorList>
    </citation>
    <scope>NUCLEOTIDE SEQUENCE [LARGE SCALE GENOMIC DNA]</scope>
    <source>
        <strain evidence="3 4">AM-OR11-056</strain>
    </source>
</reference>
<evidence type="ECO:0000256" key="1">
    <source>
        <dbReference type="SAM" id="MobiDB-lite"/>
    </source>
</evidence>
<dbReference type="CDD" id="cd00138">
    <property type="entry name" value="PLDc_SF"/>
    <property type="match status" value="2"/>
</dbReference>
<feature type="compositionally biased region" description="Basic and acidic residues" evidence="1">
    <location>
        <begin position="747"/>
        <end position="764"/>
    </location>
</feature>
<dbReference type="Pfam" id="PF13091">
    <property type="entry name" value="PLDc_2"/>
    <property type="match status" value="1"/>
</dbReference>
<evidence type="ECO:0000313" key="3">
    <source>
        <dbReference type="EMBL" id="OJA17765.1"/>
    </source>
</evidence>
<dbReference type="PANTHER" id="PTHR21248">
    <property type="entry name" value="CARDIOLIPIN SYNTHASE"/>
    <property type="match status" value="1"/>
</dbReference>
<dbReference type="PANTHER" id="PTHR21248:SF22">
    <property type="entry name" value="PHOSPHOLIPASE D"/>
    <property type="match status" value="1"/>
</dbReference>
<evidence type="ECO:0000259" key="2">
    <source>
        <dbReference type="PROSITE" id="PS50035"/>
    </source>
</evidence>
<dbReference type="InterPro" id="IPR001736">
    <property type="entry name" value="PLipase_D/transphosphatidylase"/>
</dbReference>
<dbReference type="GO" id="GO:0030572">
    <property type="term" value="F:phosphatidyltransferase activity"/>
    <property type="evidence" value="ECO:0007669"/>
    <property type="project" value="UniProtKB-ARBA"/>
</dbReference>
<feature type="domain" description="PLD phosphodiesterase" evidence="2">
    <location>
        <begin position="646"/>
        <end position="673"/>
    </location>
</feature>
<dbReference type="Gene3D" id="2.60.40.640">
    <property type="match status" value="1"/>
</dbReference>
<dbReference type="InterPro" id="IPR014752">
    <property type="entry name" value="Arrestin-like_C"/>
</dbReference>
<feature type="region of interest" description="Disordered" evidence="1">
    <location>
        <begin position="747"/>
        <end position="771"/>
    </location>
</feature>
<dbReference type="OrthoDB" id="9997422at2759"/>
<protein>
    <recommendedName>
        <fullName evidence="2">PLD phosphodiesterase domain-containing protein</fullName>
    </recommendedName>
</protein>
<feature type="region of interest" description="Disordered" evidence="1">
    <location>
        <begin position="1"/>
        <end position="26"/>
    </location>
</feature>
<dbReference type="STRING" id="180088.A0A1J8Q9S7"/>
<keyword evidence="4" id="KW-1185">Reference proteome</keyword>
<evidence type="ECO:0000313" key="4">
    <source>
        <dbReference type="Proteomes" id="UP000183567"/>
    </source>
</evidence>
<proteinExistence type="predicted"/>
<dbReference type="EMBL" id="LVVM01001816">
    <property type="protein sequence ID" value="OJA17765.1"/>
    <property type="molecule type" value="Genomic_DNA"/>
</dbReference>
<gene>
    <name evidence="3" type="ORF">AZE42_04868</name>
</gene>
<name>A0A1J8Q9S7_9AGAM</name>
<sequence length="1076" mass="119475">MESLPIQLLPEYTPSTPAPDYSSKPLPGERCIQKSPRAVPSHSGNATFTYRERGITLTLKDCRDENGRPTFGLGSTIRGEVALEHRQRVISVAVKLEGRISLRDQPTIKVVSLVSKEQTLWESATLHDEIETCPSIIPLSMSFPTSYRERGQDRSFRLPPSFELSSPHRVVIVYTLQVIVTRSRNVPMIGKKFSREVRMNAQLRYCPRVRPSRPVPDCFSELKQSPEDWTEITWITKPSVERVNNDAFLARCHFFFPSVRVFTASEKVPFHLRLDTSPAFLNSLAKLFLPQQDPSAIEAPVHVYLLRQTTVNVQGTSFCHEDVLGRGQMMLQPSTTSKIVLSESEEPVSWSWNGDLRCEVPVVNTGFTTGQITTTDYIVLSLLLPPGPLGFDSTLRRAIPIRLATERWIDHKLYSLTHSEKTLTTAFAASPTSSPGHLATTLYEEHHKQPVASGGYLETFMGVLQSGNANETHRILSQEPTLVDLDSAAECGDFGSRPSDLFLKIYCNVLATLETNPWAGVVSPPLLGSRGVVNLSIISVIPDIIQHHYDCIVRAESEVFLATNFWQASKSASKICDALVELSRRAMNRGKKVVVKMIYDRANLKMLTESHIVVDDAEMASDDVKLPKRSDMPGLEFELVNFHQPIFGTFHCKFLIVDRKMALLDSNNIQDRPNVEMMIHLEGPIVDSLYDTALISWFRPMHPPLPLLGSRYRLPEGGYKFGMDNEYATTRDLDGSQGAELFAKKLEQEAGGKSDGDGDEERKKQIASLRSPNSGVPFISGSYQTITEHLNAGDQPDTHGSLPYEPPASSADEYTPHILHAPHGECPMALVNRAPNGKPGNPASGLHNAQDAAWLAGLKYAQRKVFIQTPTFNAVPVVDGVLNAVRRGVECTLYVNVGFNDGGEALPGQGGINEEVTKKMFAQLTVEEKENLKIYWYTGKCFSRDVVSFQSLPAFISGKDQMKPINASVQKRNCHVKLMVIDDSVGIVGNGNQDTQSWYHSQEVNVMIDNPKVCQEWLDGIRRNQNTHLHELQKDGIYRDEDGNPLTDSSGVGSGFRGVVKGIQGSIARVRGKGGF</sequence>